<feature type="compositionally biased region" description="Polar residues" evidence="12">
    <location>
        <begin position="203"/>
        <end position="213"/>
    </location>
</feature>
<keyword evidence="10" id="KW-1071">Ligand-gated ion channel</keyword>
<dbReference type="FunFam" id="3.40.190.10:FF:000439">
    <property type="entry name" value="GLutamate Receptor family (AMPA)"/>
    <property type="match status" value="1"/>
</dbReference>
<proteinExistence type="inferred from homology"/>
<evidence type="ECO:0000256" key="12">
    <source>
        <dbReference type="SAM" id="MobiDB-lite"/>
    </source>
</evidence>
<reference evidence="15 16" key="1">
    <citation type="submission" date="2015-09" db="EMBL/GenBank/DDBJ databases">
        <title>Draft genome of the parasitic nematode Teladorsagia circumcincta isolate WARC Sus (inbred).</title>
        <authorList>
            <person name="Mitreva M."/>
        </authorList>
    </citation>
    <scope>NUCLEOTIDE SEQUENCE [LARGE SCALE GENOMIC DNA]</scope>
    <source>
        <strain evidence="15 16">S</strain>
    </source>
</reference>
<gene>
    <name evidence="15" type="ORF">TELCIR_01132</name>
</gene>
<evidence type="ECO:0000256" key="8">
    <source>
        <dbReference type="ARBA" id="ARBA00023170"/>
    </source>
</evidence>
<dbReference type="InterPro" id="IPR015683">
    <property type="entry name" value="Ionotropic_Glu_rcpt"/>
</dbReference>
<dbReference type="AlphaFoldDB" id="A0A2G9V2S0"/>
<keyword evidence="4 13" id="KW-0812">Transmembrane</keyword>
<evidence type="ECO:0000313" key="16">
    <source>
        <dbReference type="Proteomes" id="UP000230423"/>
    </source>
</evidence>
<keyword evidence="8" id="KW-0675">Receptor</keyword>
<dbReference type="SUPFAM" id="SSF53850">
    <property type="entry name" value="Periplasmic binding protein-like II"/>
    <property type="match status" value="1"/>
</dbReference>
<sequence length="213" mass="24524">MWEYMKNRDVFVKDNREGVERVVRRNFAYLMESTSLEFEVSQNCNLTQIGGVLGSKGYGIALQKKSEWTDRISRQILLYQKRGIIEMKKSKWWRSKGATCTGTSSSVKQQRFSLSLHNVAGLFIILGAGLLFGILTVIVELFIRCRQIANKEKISIWTELVNELRFALNLNIIEDHRSRKKNSKLNGAVPPPDCTKETELPRITNSPMSRRRN</sequence>
<evidence type="ECO:0000256" key="13">
    <source>
        <dbReference type="SAM" id="Phobius"/>
    </source>
</evidence>
<dbReference type="SMART" id="SM00079">
    <property type="entry name" value="PBPe"/>
    <property type="match status" value="1"/>
</dbReference>
<dbReference type="OrthoDB" id="5837881at2759"/>
<keyword evidence="6" id="KW-0406">Ion transport</keyword>
<dbReference type="EMBL" id="KZ345029">
    <property type="protein sequence ID" value="PIO76789.1"/>
    <property type="molecule type" value="Genomic_DNA"/>
</dbReference>
<comment type="similarity">
    <text evidence="2">Belongs to the glutamate-gated ion channel (TC 1.A.10.1) family.</text>
</comment>
<dbReference type="GO" id="GO:0016020">
    <property type="term" value="C:membrane"/>
    <property type="evidence" value="ECO:0007669"/>
    <property type="project" value="UniProtKB-SubCell"/>
</dbReference>
<keyword evidence="7 13" id="KW-0472">Membrane</keyword>
<protein>
    <recommendedName>
        <fullName evidence="14">Ionotropic glutamate receptor C-terminal domain-containing protein</fullName>
    </recommendedName>
</protein>
<name>A0A2G9V2S0_TELCI</name>
<keyword evidence="3" id="KW-0813">Transport</keyword>
<feature type="region of interest" description="Disordered" evidence="12">
    <location>
        <begin position="182"/>
        <end position="213"/>
    </location>
</feature>
<dbReference type="Gene3D" id="3.40.190.10">
    <property type="entry name" value="Periplasmic binding protein-like II"/>
    <property type="match status" value="1"/>
</dbReference>
<evidence type="ECO:0000256" key="7">
    <source>
        <dbReference type="ARBA" id="ARBA00023136"/>
    </source>
</evidence>
<evidence type="ECO:0000256" key="11">
    <source>
        <dbReference type="ARBA" id="ARBA00023303"/>
    </source>
</evidence>
<evidence type="ECO:0000256" key="1">
    <source>
        <dbReference type="ARBA" id="ARBA00004141"/>
    </source>
</evidence>
<organism evidence="15 16">
    <name type="scientific">Teladorsagia circumcincta</name>
    <name type="common">Brown stomach worm</name>
    <name type="synonym">Ostertagia circumcincta</name>
    <dbReference type="NCBI Taxonomy" id="45464"/>
    <lineage>
        <taxon>Eukaryota</taxon>
        <taxon>Metazoa</taxon>
        <taxon>Ecdysozoa</taxon>
        <taxon>Nematoda</taxon>
        <taxon>Chromadorea</taxon>
        <taxon>Rhabditida</taxon>
        <taxon>Rhabditina</taxon>
        <taxon>Rhabditomorpha</taxon>
        <taxon>Strongyloidea</taxon>
        <taxon>Trichostrongylidae</taxon>
        <taxon>Teladorsagia</taxon>
    </lineage>
</organism>
<evidence type="ECO:0000259" key="14">
    <source>
        <dbReference type="SMART" id="SM00079"/>
    </source>
</evidence>
<dbReference type="InterPro" id="IPR001320">
    <property type="entry name" value="Iontro_rcpt_C"/>
</dbReference>
<keyword evidence="5 13" id="KW-1133">Transmembrane helix</keyword>
<evidence type="ECO:0000256" key="3">
    <source>
        <dbReference type="ARBA" id="ARBA00022448"/>
    </source>
</evidence>
<evidence type="ECO:0000256" key="5">
    <source>
        <dbReference type="ARBA" id="ARBA00022989"/>
    </source>
</evidence>
<dbReference type="PANTHER" id="PTHR18966">
    <property type="entry name" value="IONOTROPIC GLUTAMATE RECEPTOR"/>
    <property type="match status" value="1"/>
</dbReference>
<evidence type="ECO:0000256" key="2">
    <source>
        <dbReference type="ARBA" id="ARBA00008685"/>
    </source>
</evidence>
<accession>A0A2G9V2S0</accession>
<feature type="transmembrane region" description="Helical" evidence="13">
    <location>
        <begin position="119"/>
        <end position="143"/>
    </location>
</feature>
<evidence type="ECO:0000313" key="15">
    <source>
        <dbReference type="EMBL" id="PIO76789.1"/>
    </source>
</evidence>
<evidence type="ECO:0000256" key="10">
    <source>
        <dbReference type="ARBA" id="ARBA00023286"/>
    </source>
</evidence>
<feature type="domain" description="Ionotropic glutamate receptor C-terminal" evidence="14">
    <location>
        <begin position="1"/>
        <end position="95"/>
    </location>
</feature>
<comment type="subcellular location">
    <subcellularLocation>
        <location evidence="1">Membrane</location>
        <topology evidence="1">Multi-pass membrane protein</topology>
    </subcellularLocation>
</comment>
<dbReference type="Proteomes" id="UP000230423">
    <property type="component" value="Unassembled WGS sequence"/>
</dbReference>
<keyword evidence="16" id="KW-1185">Reference proteome</keyword>
<keyword evidence="9" id="KW-0325">Glycoprotein</keyword>
<keyword evidence="11" id="KW-0407">Ion channel</keyword>
<evidence type="ECO:0000256" key="6">
    <source>
        <dbReference type="ARBA" id="ARBA00023065"/>
    </source>
</evidence>
<evidence type="ECO:0000256" key="4">
    <source>
        <dbReference type="ARBA" id="ARBA00022692"/>
    </source>
</evidence>
<dbReference type="GO" id="GO:0015276">
    <property type="term" value="F:ligand-gated monoatomic ion channel activity"/>
    <property type="evidence" value="ECO:0007669"/>
    <property type="project" value="InterPro"/>
</dbReference>
<evidence type="ECO:0000256" key="9">
    <source>
        <dbReference type="ARBA" id="ARBA00023180"/>
    </source>
</evidence>